<evidence type="ECO:0000313" key="3">
    <source>
        <dbReference type="Proteomes" id="UP000295096"/>
    </source>
</evidence>
<proteinExistence type="predicted"/>
<protein>
    <submittedName>
        <fullName evidence="2">Uncharacterized protein</fullName>
    </submittedName>
</protein>
<dbReference type="Proteomes" id="UP000295096">
    <property type="component" value="Unassembled WGS sequence"/>
</dbReference>
<keyword evidence="3" id="KW-1185">Reference proteome</keyword>
<evidence type="ECO:0000313" key="2">
    <source>
        <dbReference type="EMBL" id="TDH61467.1"/>
    </source>
</evidence>
<organism evidence="2 3">
    <name type="scientific">Dankookia rubra</name>
    <dbReference type="NCBI Taxonomy" id="1442381"/>
    <lineage>
        <taxon>Bacteria</taxon>
        <taxon>Pseudomonadati</taxon>
        <taxon>Pseudomonadota</taxon>
        <taxon>Alphaproteobacteria</taxon>
        <taxon>Acetobacterales</taxon>
        <taxon>Roseomonadaceae</taxon>
        <taxon>Dankookia</taxon>
    </lineage>
</organism>
<gene>
    <name evidence="2" type="ORF">E2C06_16935</name>
</gene>
<dbReference type="AlphaFoldDB" id="A0A4R5QG68"/>
<reference evidence="2 3" key="1">
    <citation type="journal article" date="2016" name="J. Microbiol.">
        <title>Dankookia rubra gen. nov., sp. nov., an alphaproteobacterium isolated from sediment of a shallow stream.</title>
        <authorList>
            <person name="Kim W.H."/>
            <person name="Kim D.H."/>
            <person name="Kang K."/>
            <person name="Ahn T.Y."/>
        </authorList>
    </citation>
    <scope>NUCLEOTIDE SEQUENCE [LARGE SCALE GENOMIC DNA]</scope>
    <source>
        <strain evidence="2 3">JCM30602</strain>
    </source>
</reference>
<dbReference type="EMBL" id="SMSJ01000021">
    <property type="protein sequence ID" value="TDH61467.1"/>
    <property type="molecule type" value="Genomic_DNA"/>
</dbReference>
<name>A0A4R5QG68_9PROT</name>
<comment type="caution">
    <text evidence="2">The sequence shown here is derived from an EMBL/GenBank/DDBJ whole genome shotgun (WGS) entry which is preliminary data.</text>
</comment>
<accession>A0A4R5QG68</accession>
<sequence>MPIGSPGASASAFGWPGVPWPDASREASVDAPDLAAQRAIAADIQRTVLDDAPCLPTRQYVADTADRNTITEPASEFLAFWGGRPA</sequence>
<dbReference type="RefSeq" id="WP_133289791.1">
    <property type="nucleotide sequence ID" value="NZ_SMSJ01000021.1"/>
</dbReference>
<evidence type="ECO:0000256" key="1">
    <source>
        <dbReference type="SAM" id="MobiDB-lite"/>
    </source>
</evidence>
<feature type="region of interest" description="Disordered" evidence="1">
    <location>
        <begin position="1"/>
        <end position="25"/>
    </location>
</feature>